<dbReference type="EMBL" id="JAWSTH010000025">
    <property type="protein sequence ID" value="MDW5594947.1"/>
    <property type="molecule type" value="Genomic_DNA"/>
</dbReference>
<sequence>MAERAYTDAELEAAVASLEDAERMRDAQELVARAAPQLQRVLNAALSDGGWFGEIHDQAVHSAAGTEDLAERKLAISTLVAEETRLGMLVGVAVGFQLAKTLQADDTTTSKGE</sequence>
<keyword evidence="2" id="KW-1185">Reference proteome</keyword>
<gene>
    <name evidence="1" type="ORF">R7226_11390</name>
</gene>
<proteinExistence type="predicted"/>
<dbReference type="RefSeq" id="WP_318597281.1">
    <property type="nucleotide sequence ID" value="NZ_JAWSTH010000025.1"/>
</dbReference>
<evidence type="ECO:0000313" key="1">
    <source>
        <dbReference type="EMBL" id="MDW5594947.1"/>
    </source>
</evidence>
<organism evidence="1 2">
    <name type="scientific">Conexibacter stalactiti</name>
    <dbReference type="NCBI Taxonomy" id="1940611"/>
    <lineage>
        <taxon>Bacteria</taxon>
        <taxon>Bacillati</taxon>
        <taxon>Actinomycetota</taxon>
        <taxon>Thermoleophilia</taxon>
        <taxon>Solirubrobacterales</taxon>
        <taxon>Conexibacteraceae</taxon>
        <taxon>Conexibacter</taxon>
    </lineage>
</organism>
<protein>
    <submittedName>
        <fullName evidence="1">Uncharacterized protein</fullName>
    </submittedName>
</protein>
<reference evidence="2" key="1">
    <citation type="submission" date="2023-07" db="EMBL/GenBank/DDBJ databases">
        <title>Conexibacter stalactiti sp. nov., isolated from stalactites in a lava cave and emended description of the genus Conexibacter.</title>
        <authorList>
            <person name="Lee S.D."/>
        </authorList>
    </citation>
    <scope>NUCLEOTIDE SEQUENCE [LARGE SCALE GENOMIC DNA]</scope>
    <source>
        <strain evidence="2">KCTC 39840</strain>
    </source>
</reference>
<name>A0ABU4HNR0_9ACTN</name>
<accession>A0ABU4HNR0</accession>
<dbReference type="Proteomes" id="UP001284601">
    <property type="component" value="Unassembled WGS sequence"/>
</dbReference>
<evidence type="ECO:0000313" key="2">
    <source>
        <dbReference type="Proteomes" id="UP001284601"/>
    </source>
</evidence>
<comment type="caution">
    <text evidence="1">The sequence shown here is derived from an EMBL/GenBank/DDBJ whole genome shotgun (WGS) entry which is preliminary data.</text>
</comment>